<dbReference type="AlphaFoldDB" id="A0AAD0PHT4"/>
<evidence type="ECO:0000313" key="2">
    <source>
        <dbReference type="Proteomes" id="UP000251617"/>
    </source>
</evidence>
<sequence length="932" mass="103898">MVSSALFQQTPSIKVLDNRRQAVREVEYHRASPLDADTRITRQVFSPAGRLAQITDPRLHDAGVANFVHGHDLTGQVIRTQSVDAGVSLDLKDAARRDLFLVSRIGRALDGQDSFAEAVTRTLRYEPVNMPGRLLGVSEQVAGDIPRTSERVLYGGNEAHEKARNLAGTRIAHYDPAGRVSMLANALGGAVLCVQRKLLKGGDDDTLCVDWQGEATEAWDALLEDQRYTTRTQVDATGKGLTVLDCAGHQQRSAYDVAGALAANWLMLKGAPEREIVRSVSYLAGGRKQHEVHGNGIVTVYTYEPTTLRLATVRTTRQTSEGQRLQDLHYRYDPVGNVVGLANDAEPTRFWRNQKISAQSEYRYDSLYQLVFASGREMANAGQQGNHLPGVLVPLPVDDSAYTLYTRSYTYDSAGNLTHVRHSAPATNNNYVTAITVSQCSNRGVSSTLASNPDEVEALFTAGGEQRVLLPGQPLEWTARGELRRVAGGTQESYRYDAGRQRVLKVSHQQQGGSLKALRTLYLPGLELRITLVDGAVQESLHTVVMGEAGRAQVRALRWEAGKPEGVDNDQVRFGYDSLIGSVGLELDGEGSVISFEEYYPFGGTAILAGRHRIDVEYKTVRYSGRERDATGLYYYGYRYYQPWVGRWLNPDPAGTIDGPNLYQMLNNNPVGNFDASGLRTMSFNLDESRGDLIYGLSDPRHNYLRVVVDGYKGIDDKSALTIDHYNLAIAKAIRLKALADFELSDDASPRQVLNAVRTDARLLDVMKLAFGNYVLWDSYFSAGRENEKFNISTIYGDVSRRWGESPFHDWWVDDTGPQLLWKRGSKLGLYMAAHNAGQKNHFVLDDLNTSAVVTKKGEFGHSVSASELRYAFRNRHALSGKIHFYKGGWEVSAPWQTSPWKWSAYKSKSEHRDRFSRWQALRRESRRLRNA</sequence>
<accession>A0AAD0PHT4</accession>
<reference evidence="1 2" key="1">
    <citation type="submission" date="2018-06" db="EMBL/GenBank/DDBJ databases">
        <title>The genome of Pseudomonas putida NX-1, a lignin degrader.</title>
        <authorList>
            <person name="Xu Z."/>
        </authorList>
    </citation>
    <scope>NUCLEOTIDE SEQUENCE [LARGE SCALE GENOMIC DNA]</scope>
    <source>
        <strain evidence="1 2">NX-1</strain>
    </source>
</reference>
<dbReference type="InterPro" id="IPR041508">
    <property type="entry name" value="TcC-like_repeat"/>
</dbReference>
<dbReference type="NCBIfam" id="TIGR03696">
    <property type="entry name" value="Rhs_assc_core"/>
    <property type="match status" value="1"/>
</dbReference>
<protein>
    <submittedName>
        <fullName evidence="1">RHS repeat protein</fullName>
    </submittedName>
</protein>
<organism evidence="1 2">
    <name type="scientific">Pseudomonas putida</name>
    <name type="common">Arthrobacter siderocapsulatus</name>
    <dbReference type="NCBI Taxonomy" id="303"/>
    <lineage>
        <taxon>Bacteria</taxon>
        <taxon>Pseudomonadati</taxon>
        <taxon>Pseudomonadota</taxon>
        <taxon>Gammaproteobacteria</taxon>
        <taxon>Pseudomonadales</taxon>
        <taxon>Pseudomonadaceae</taxon>
        <taxon>Pseudomonas</taxon>
    </lineage>
</organism>
<dbReference type="Pfam" id="PF18807">
    <property type="entry name" value="TTc_toxin_rep"/>
    <property type="match status" value="1"/>
</dbReference>
<dbReference type="PANTHER" id="PTHR32305">
    <property type="match status" value="1"/>
</dbReference>
<proteinExistence type="predicted"/>
<dbReference type="InterPro" id="IPR022385">
    <property type="entry name" value="Rhs_assc_core"/>
</dbReference>
<dbReference type="InterPro" id="IPR050708">
    <property type="entry name" value="T6SS_VgrG/RHS"/>
</dbReference>
<gene>
    <name evidence="1" type="ORF">C1S65_24300</name>
</gene>
<evidence type="ECO:0000313" key="1">
    <source>
        <dbReference type="EMBL" id="AXA27082.1"/>
    </source>
</evidence>
<dbReference type="Proteomes" id="UP000251617">
    <property type="component" value="Chromosome"/>
</dbReference>
<dbReference type="EMBL" id="CP030750">
    <property type="protein sequence ID" value="AXA27082.1"/>
    <property type="molecule type" value="Genomic_DNA"/>
</dbReference>
<dbReference type="PANTHER" id="PTHR32305:SF15">
    <property type="entry name" value="PROTEIN RHSA-RELATED"/>
    <property type="match status" value="1"/>
</dbReference>
<name>A0AAD0PHT4_PSEPU</name>
<dbReference type="Gene3D" id="2.180.10.10">
    <property type="entry name" value="RHS repeat-associated core"/>
    <property type="match status" value="1"/>
</dbReference>